<dbReference type="Proteomes" id="UP001642464">
    <property type="component" value="Unassembled WGS sequence"/>
</dbReference>
<feature type="transmembrane region" description="Helical" evidence="1">
    <location>
        <begin position="74"/>
        <end position="96"/>
    </location>
</feature>
<keyword evidence="1" id="KW-0472">Membrane</keyword>
<organism evidence="2 3">
    <name type="scientific">Durusdinium trenchii</name>
    <dbReference type="NCBI Taxonomy" id="1381693"/>
    <lineage>
        <taxon>Eukaryota</taxon>
        <taxon>Sar</taxon>
        <taxon>Alveolata</taxon>
        <taxon>Dinophyceae</taxon>
        <taxon>Suessiales</taxon>
        <taxon>Symbiodiniaceae</taxon>
        <taxon>Durusdinium</taxon>
    </lineage>
</organism>
<keyword evidence="1" id="KW-1133">Transmembrane helix</keyword>
<proteinExistence type="predicted"/>
<sequence>MRCSTEDRLVCSVLAEWKVGCANIKEELAVSLMRVTSRVYQRSFAVLLMTTLLVFFGALIDIGQGEVLPTLPSLVLAVALMSSSFMAASATAHSALEADQVVSSENVRERDDFPETELR</sequence>
<evidence type="ECO:0000313" key="3">
    <source>
        <dbReference type="Proteomes" id="UP001642464"/>
    </source>
</evidence>
<dbReference type="GO" id="GO:0016301">
    <property type="term" value="F:kinase activity"/>
    <property type="evidence" value="ECO:0007669"/>
    <property type="project" value="UniProtKB-KW"/>
</dbReference>
<reference evidence="2 3" key="1">
    <citation type="submission" date="2024-02" db="EMBL/GenBank/DDBJ databases">
        <authorList>
            <person name="Chen Y."/>
            <person name="Shah S."/>
            <person name="Dougan E. K."/>
            <person name="Thang M."/>
            <person name="Chan C."/>
        </authorList>
    </citation>
    <scope>NUCLEOTIDE SEQUENCE [LARGE SCALE GENOMIC DNA]</scope>
</reference>
<dbReference type="EMBL" id="CAXAMM010020001">
    <property type="protein sequence ID" value="CAK9046987.1"/>
    <property type="molecule type" value="Genomic_DNA"/>
</dbReference>
<keyword evidence="2" id="KW-0418">Kinase</keyword>
<evidence type="ECO:0000313" key="2">
    <source>
        <dbReference type="EMBL" id="CAK9046987.1"/>
    </source>
</evidence>
<comment type="caution">
    <text evidence="2">The sequence shown here is derived from an EMBL/GenBank/DDBJ whole genome shotgun (WGS) entry which is preliminary data.</text>
</comment>
<keyword evidence="3" id="KW-1185">Reference proteome</keyword>
<keyword evidence="2" id="KW-0808">Transferase</keyword>
<keyword evidence="1" id="KW-0812">Transmembrane</keyword>
<accession>A0ABP0M8E7</accession>
<name>A0ABP0M8E7_9DINO</name>
<feature type="transmembrane region" description="Helical" evidence="1">
    <location>
        <begin position="43"/>
        <end position="62"/>
    </location>
</feature>
<evidence type="ECO:0000256" key="1">
    <source>
        <dbReference type="SAM" id="Phobius"/>
    </source>
</evidence>
<gene>
    <name evidence="2" type="ORF">SCF082_LOCUS26381</name>
</gene>
<protein>
    <submittedName>
        <fullName evidence="2">Leucine-rich repeat and guanylate kinase domain-containing protein</fullName>
    </submittedName>
</protein>